<proteinExistence type="predicted"/>
<dbReference type="InterPro" id="IPR036291">
    <property type="entry name" value="NAD(P)-bd_dom_sf"/>
</dbReference>
<evidence type="ECO:0000313" key="1">
    <source>
        <dbReference type="EMBL" id="VAH93658.1"/>
    </source>
</evidence>
<keyword evidence="2" id="KW-1185">Reference proteome</keyword>
<accession>A0A9R0SF50</accession>
<dbReference type="Proteomes" id="UP000324705">
    <property type="component" value="Chromosome 4A"/>
</dbReference>
<reference evidence="1 2" key="1">
    <citation type="submission" date="2017-09" db="EMBL/GenBank/DDBJ databases">
        <authorList>
            <consortium name="International Durum Wheat Genome Sequencing Consortium (IDWGSC)"/>
            <person name="Milanesi L."/>
        </authorList>
    </citation>
    <scope>NUCLEOTIDE SEQUENCE [LARGE SCALE GENOMIC DNA]</scope>
    <source>
        <strain evidence="2">cv. Svevo</strain>
    </source>
</reference>
<protein>
    <submittedName>
        <fullName evidence="1">Uncharacterized protein</fullName>
    </submittedName>
</protein>
<dbReference type="AlphaFoldDB" id="A0A9R0SF50"/>
<dbReference type="EMBL" id="LT934117">
    <property type="protein sequence ID" value="VAH93658.1"/>
    <property type="molecule type" value="Genomic_DNA"/>
</dbReference>
<gene>
    <name evidence="1" type="ORF">TRITD_4Av1G165960</name>
</gene>
<dbReference type="Gramene" id="TRITD4Av1G165960.1">
    <property type="protein sequence ID" value="TRITD4Av1G165960.1"/>
    <property type="gene ID" value="TRITD4Av1G165960"/>
</dbReference>
<dbReference type="Gene3D" id="3.40.50.720">
    <property type="entry name" value="NAD(P)-binding Rossmann-like Domain"/>
    <property type="match status" value="1"/>
</dbReference>
<organism evidence="1 2">
    <name type="scientific">Triticum turgidum subsp. durum</name>
    <name type="common">Durum wheat</name>
    <name type="synonym">Triticum durum</name>
    <dbReference type="NCBI Taxonomy" id="4567"/>
    <lineage>
        <taxon>Eukaryota</taxon>
        <taxon>Viridiplantae</taxon>
        <taxon>Streptophyta</taxon>
        <taxon>Embryophyta</taxon>
        <taxon>Tracheophyta</taxon>
        <taxon>Spermatophyta</taxon>
        <taxon>Magnoliopsida</taxon>
        <taxon>Liliopsida</taxon>
        <taxon>Poales</taxon>
        <taxon>Poaceae</taxon>
        <taxon>BOP clade</taxon>
        <taxon>Pooideae</taxon>
        <taxon>Triticodae</taxon>
        <taxon>Triticeae</taxon>
        <taxon>Triticinae</taxon>
        <taxon>Triticum</taxon>
    </lineage>
</organism>
<name>A0A9R0SF50_TRITD</name>
<evidence type="ECO:0000313" key="2">
    <source>
        <dbReference type="Proteomes" id="UP000324705"/>
    </source>
</evidence>
<sequence>MICIVIFLNLNMNLQPYILASKGCGPMCKECGGHSLILWFRGADDKAEKEHLLALAGGDEARVHFFPCDLLGGATMLTAARGCSGIFHLASPCIINRILCQLYEK</sequence>
<dbReference type="SUPFAM" id="SSF51735">
    <property type="entry name" value="NAD(P)-binding Rossmann-fold domains"/>
    <property type="match status" value="1"/>
</dbReference>